<evidence type="ECO:0000259" key="1">
    <source>
        <dbReference type="Pfam" id="PF13472"/>
    </source>
</evidence>
<organism evidence="2 3">
    <name type="scientific">Aquicoccus porphyridii</name>
    <dbReference type="NCBI Taxonomy" id="1852029"/>
    <lineage>
        <taxon>Bacteria</taxon>
        <taxon>Pseudomonadati</taxon>
        <taxon>Pseudomonadota</taxon>
        <taxon>Alphaproteobacteria</taxon>
        <taxon>Rhodobacterales</taxon>
        <taxon>Paracoccaceae</taxon>
        <taxon>Aquicoccus</taxon>
    </lineage>
</organism>
<gene>
    <name evidence="2" type="ORF">FLO80_04535</name>
</gene>
<dbReference type="Proteomes" id="UP000325291">
    <property type="component" value="Unassembled WGS sequence"/>
</dbReference>
<dbReference type="RefSeq" id="WP_111363475.1">
    <property type="nucleotide sequence ID" value="NZ_VINQ01000002.1"/>
</dbReference>
<dbReference type="SUPFAM" id="SSF52266">
    <property type="entry name" value="SGNH hydrolase"/>
    <property type="match status" value="1"/>
</dbReference>
<sequence>MRPIFWFLLLVSYGVRVRIGKALAGFLFFASLAGPVAAEKVHLVAYGDSLTAGYGLPEHEGFVPQLRTWLEQQGEDVRVVNAGVSGDTTAGGLARFEWSLTPELQGVILTLGGNDALRGTEPDSMRANLDAMLEIAAARGLEVLLVGMPGPGNYGPEYRAAFEAAYADLAEKHDTLFYPDFLAALGDDPAEVLDFMQADGIHPDAEGVERIVEAIGPSVQALIARIRDE</sequence>
<dbReference type="GO" id="GO:0004622">
    <property type="term" value="F:phosphatidylcholine lysophospholipase activity"/>
    <property type="evidence" value="ECO:0007669"/>
    <property type="project" value="TreeGrafter"/>
</dbReference>
<keyword evidence="3" id="KW-1185">Reference proteome</keyword>
<dbReference type="InterPro" id="IPR051532">
    <property type="entry name" value="Ester_Hydrolysis_Enzymes"/>
</dbReference>
<dbReference type="Gene3D" id="3.40.50.1110">
    <property type="entry name" value="SGNH hydrolase"/>
    <property type="match status" value="1"/>
</dbReference>
<dbReference type="AlphaFoldDB" id="A0A5A9ZT35"/>
<dbReference type="CDD" id="cd01822">
    <property type="entry name" value="Lysophospholipase_L1_like"/>
    <property type="match status" value="1"/>
</dbReference>
<evidence type="ECO:0000313" key="2">
    <source>
        <dbReference type="EMBL" id="KAA0920380.1"/>
    </source>
</evidence>
<comment type="caution">
    <text evidence="2">The sequence shown here is derived from an EMBL/GenBank/DDBJ whole genome shotgun (WGS) entry which is preliminary data.</text>
</comment>
<dbReference type="PANTHER" id="PTHR30383">
    <property type="entry name" value="THIOESTERASE 1/PROTEASE 1/LYSOPHOSPHOLIPASE L1"/>
    <property type="match status" value="1"/>
</dbReference>
<proteinExistence type="predicted"/>
<feature type="domain" description="SGNH hydrolase-type esterase" evidence="1">
    <location>
        <begin position="45"/>
        <end position="209"/>
    </location>
</feature>
<accession>A0A5A9ZT35</accession>
<protein>
    <submittedName>
        <fullName evidence="2">Arylesterase</fullName>
    </submittedName>
</protein>
<name>A0A5A9ZT35_9RHOB</name>
<evidence type="ECO:0000313" key="3">
    <source>
        <dbReference type="Proteomes" id="UP000325291"/>
    </source>
</evidence>
<dbReference type="EMBL" id="VINQ01000002">
    <property type="protein sequence ID" value="KAA0920380.1"/>
    <property type="molecule type" value="Genomic_DNA"/>
</dbReference>
<reference evidence="2 3" key="1">
    <citation type="submission" date="2019-07" db="EMBL/GenBank/DDBJ databases">
        <title>Aquicoccus porphyridii gen. nov., sp. nov., isolated from a small marine red alga, Porphyridium marinum.</title>
        <authorList>
            <person name="Liu L."/>
        </authorList>
    </citation>
    <scope>NUCLEOTIDE SEQUENCE [LARGE SCALE GENOMIC DNA]</scope>
    <source>
        <strain evidence="2 3">L1 8-17</strain>
    </source>
</reference>
<dbReference type="Pfam" id="PF13472">
    <property type="entry name" value="Lipase_GDSL_2"/>
    <property type="match status" value="1"/>
</dbReference>
<dbReference type="InterPro" id="IPR036514">
    <property type="entry name" value="SGNH_hydro_sf"/>
</dbReference>
<dbReference type="InterPro" id="IPR013830">
    <property type="entry name" value="SGNH_hydro"/>
</dbReference>
<dbReference type="PANTHER" id="PTHR30383:SF24">
    <property type="entry name" value="THIOESTERASE 1_PROTEASE 1_LYSOPHOSPHOLIPASE L1"/>
    <property type="match status" value="1"/>
</dbReference>